<evidence type="ECO:0000313" key="3">
    <source>
        <dbReference type="EMBL" id="PVU84833.1"/>
    </source>
</evidence>
<gene>
    <name evidence="3" type="ORF">BB559_007358</name>
</gene>
<feature type="region of interest" description="Disordered" evidence="1">
    <location>
        <begin position="815"/>
        <end position="835"/>
    </location>
</feature>
<keyword evidence="2" id="KW-0732">Signal</keyword>
<feature type="compositionally biased region" description="Pro residues" evidence="1">
    <location>
        <begin position="393"/>
        <end position="413"/>
    </location>
</feature>
<feature type="compositionally biased region" description="Low complexity" evidence="1">
    <location>
        <begin position="551"/>
        <end position="575"/>
    </location>
</feature>
<evidence type="ECO:0000313" key="4">
    <source>
        <dbReference type="Proteomes" id="UP000245699"/>
    </source>
</evidence>
<feature type="compositionally biased region" description="Basic and acidic residues" evidence="1">
    <location>
        <begin position="513"/>
        <end position="526"/>
    </location>
</feature>
<feature type="compositionally biased region" description="Acidic residues" evidence="1">
    <location>
        <begin position="474"/>
        <end position="490"/>
    </location>
</feature>
<name>A0A2T9XXN9_9FUNG</name>
<dbReference type="Proteomes" id="UP000245699">
    <property type="component" value="Unassembled WGS sequence"/>
</dbReference>
<reference evidence="3 4" key="1">
    <citation type="journal article" date="2018" name="MBio">
        <title>Comparative Genomics Reveals the Core Gene Toolbox for the Fungus-Insect Symbiosis.</title>
        <authorList>
            <person name="Wang Y."/>
            <person name="Stata M."/>
            <person name="Wang W."/>
            <person name="Stajich J.E."/>
            <person name="White M.M."/>
            <person name="Moncalvo J.M."/>
        </authorList>
    </citation>
    <scope>NUCLEOTIDE SEQUENCE [LARGE SCALE GENOMIC DNA]</scope>
    <source>
        <strain evidence="3 4">AUS-77-4</strain>
    </source>
</reference>
<dbReference type="STRING" id="61424.A0A2T9XXN9"/>
<evidence type="ECO:0008006" key="5">
    <source>
        <dbReference type="Google" id="ProtNLM"/>
    </source>
</evidence>
<proteinExistence type="predicted"/>
<dbReference type="AlphaFoldDB" id="A0A2T9XXN9"/>
<feature type="compositionally biased region" description="Low complexity" evidence="1">
    <location>
        <begin position="698"/>
        <end position="709"/>
    </location>
</feature>
<evidence type="ECO:0000256" key="1">
    <source>
        <dbReference type="SAM" id="MobiDB-lite"/>
    </source>
</evidence>
<feature type="chain" id="PRO_5015476663" description="Carbohydrate-binding module family 19 domain-containing protein" evidence="2">
    <location>
        <begin position="27"/>
        <end position="835"/>
    </location>
</feature>
<feature type="compositionally biased region" description="Acidic residues" evidence="1">
    <location>
        <begin position="665"/>
        <end position="685"/>
    </location>
</feature>
<organism evidence="3 4">
    <name type="scientific">Furculomyces boomerangus</name>
    <dbReference type="NCBI Taxonomy" id="61424"/>
    <lineage>
        <taxon>Eukaryota</taxon>
        <taxon>Fungi</taxon>
        <taxon>Fungi incertae sedis</taxon>
        <taxon>Zoopagomycota</taxon>
        <taxon>Kickxellomycotina</taxon>
        <taxon>Harpellomycetes</taxon>
        <taxon>Harpellales</taxon>
        <taxon>Harpellaceae</taxon>
        <taxon>Furculomyces</taxon>
    </lineage>
</organism>
<dbReference type="PRINTS" id="PR01217">
    <property type="entry name" value="PRICHEXTENSN"/>
</dbReference>
<protein>
    <recommendedName>
        <fullName evidence="5">Carbohydrate-binding module family 19 domain-containing protein</fullName>
    </recommendedName>
</protein>
<feature type="compositionally biased region" description="Low complexity" evidence="1">
    <location>
        <begin position="729"/>
        <end position="739"/>
    </location>
</feature>
<feature type="region of interest" description="Disordered" evidence="1">
    <location>
        <begin position="253"/>
        <end position="739"/>
    </location>
</feature>
<accession>A0A2T9XXN9</accession>
<feature type="compositionally biased region" description="Basic and acidic residues" evidence="1">
    <location>
        <begin position="382"/>
        <end position="392"/>
    </location>
</feature>
<feature type="signal peptide" evidence="2">
    <location>
        <begin position="1"/>
        <end position="26"/>
    </location>
</feature>
<dbReference type="EMBL" id="MBFT01001221">
    <property type="protein sequence ID" value="PVU84833.1"/>
    <property type="molecule type" value="Genomic_DNA"/>
</dbReference>
<evidence type="ECO:0000256" key="2">
    <source>
        <dbReference type="SAM" id="SignalP"/>
    </source>
</evidence>
<feature type="compositionally biased region" description="Polar residues" evidence="1">
    <location>
        <begin position="710"/>
        <end position="722"/>
    </location>
</feature>
<feature type="compositionally biased region" description="Acidic residues" evidence="1">
    <location>
        <begin position="289"/>
        <end position="317"/>
    </location>
</feature>
<feature type="compositionally biased region" description="Polar residues" evidence="1">
    <location>
        <begin position="530"/>
        <end position="549"/>
    </location>
</feature>
<comment type="caution">
    <text evidence="3">The sequence shown here is derived from an EMBL/GenBank/DDBJ whole genome shotgun (WGS) entry which is preliminary data.</text>
</comment>
<keyword evidence="4" id="KW-1185">Reference proteome</keyword>
<feature type="compositionally biased region" description="Polar residues" evidence="1">
    <location>
        <begin position="415"/>
        <end position="430"/>
    </location>
</feature>
<feature type="compositionally biased region" description="Low complexity" evidence="1">
    <location>
        <begin position="262"/>
        <end position="271"/>
    </location>
</feature>
<sequence>MDQKSIKTSKGMFFTVLSLLSMGSVAWEYKCLQAQGGGREYISKYEAKLVCPEGTHCYQSGDVVKCLGIGDAMQDIMPVDIHNSGIGFVGDSRGIGFSKRDIKIKLDDVGSKNETKGDNGGSDKLKSYKSKCFNKSESLYYYTIDGVFGVGKCAFNTTCFNLPNNNKQPKVVCGINTNDTTSVCTENQSRAITNDGCTGFYTTCKKGIKVLGKCKDGFVCYNTRESVICKKEMAPNCSNLKYFDLVKLPKLHPKSSTKKPSYKTQSSSSSKAKSRSPKPVYSGNSQSTDNEEPPTESETEPPAEIETEPPIEQETEPENQPQTEQETEPSPEPPVKPETKPSVNPETEPPVEPSKTNSKPTKPAYSNAPPESSNTEEPLTESETKPPVKPETKPPVNPETKPPVNPETEPPVAPSKTNSKPTKPVYSNTLLERPNTEEPSTEPKSELPIEPSKSKSTKPMYSNVRPETPSIEEPLTELESEPPVEPEIDTPVEPSSIKSKPTKPVYSTLPEVPRTEESLPEPETKPTIKPSKTNSLPTKLVYSTLSEILNTEEPPTNPETEMPPVVPEKSSNTKTKPSKPEYSNKLPEVPGIDQEPIESTTEESTCESETQKPPKPSSRKTTPSKPMYSNIFSKTKKTEKPPKPTSKKSKSSKLVYQNAQPETPCTEEETIEAETEESPCEEETEEPQKPSSKKTRSPKSTSTKQKSSKIVYQSVPSKTSFTKELPKPSSTKISSSKSQYIQTLPTNNFYKGGDPGLSIVPTYNAGNIKPSQTSVKPVVVTRTEILEEIEVIVEEDDIGGYESCEIMTEASSLENKNSGIGGYQNGKKVSTQNYE</sequence>